<comment type="caution">
    <text evidence="2">The sequence shown here is derived from an EMBL/GenBank/DDBJ whole genome shotgun (WGS) entry which is preliminary data.</text>
</comment>
<evidence type="ECO:0000313" key="2">
    <source>
        <dbReference type="EMBL" id="OGZ93398.1"/>
    </source>
</evidence>
<organism evidence="2 3">
    <name type="scientific">Candidatus Sungbacteria bacterium RIFCSPHIGHO2_01_FULL_47_32</name>
    <dbReference type="NCBI Taxonomy" id="1802264"/>
    <lineage>
        <taxon>Bacteria</taxon>
        <taxon>Candidatus Sungiibacteriota</taxon>
    </lineage>
</organism>
<dbReference type="EMBL" id="MHQC01000059">
    <property type="protein sequence ID" value="OGZ93398.1"/>
    <property type="molecule type" value="Genomic_DNA"/>
</dbReference>
<feature type="transmembrane region" description="Helical" evidence="1">
    <location>
        <begin position="113"/>
        <end position="137"/>
    </location>
</feature>
<feature type="transmembrane region" description="Helical" evidence="1">
    <location>
        <begin position="52"/>
        <end position="72"/>
    </location>
</feature>
<sequence length="139" mass="15374">MPRGRRQKSARWRLYQLDPLGDIEIVGWGCLPRFLCDTLEANRMADFFNQNLLQNIVGGVIVLFLGFLLSGGSSSSGSGKGGKTLVILATLMMLGGFLMFGQADPKSGMNGAYFGAGLSLLFFGYILRKIGQFFLWWHR</sequence>
<protein>
    <submittedName>
        <fullName evidence="2">Uncharacterized protein</fullName>
    </submittedName>
</protein>
<feature type="transmembrane region" description="Helical" evidence="1">
    <location>
        <begin position="84"/>
        <end position="101"/>
    </location>
</feature>
<dbReference type="AlphaFoldDB" id="A0A1G2K4M0"/>
<dbReference type="Proteomes" id="UP000177152">
    <property type="component" value="Unassembled WGS sequence"/>
</dbReference>
<evidence type="ECO:0000256" key="1">
    <source>
        <dbReference type="SAM" id="Phobius"/>
    </source>
</evidence>
<keyword evidence="1" id="KW-0812">Transmembrane</keyword>
<reference evidence="2 3" key="1">
    <citation type="journal article" date="2016" name="Nat. Commun.">
        <title>Thousands of microbial genomes shed light on interconnected biogeochemical processes in an aquifer system.</title>
        <authorList>
            <person name="Anantharaman K."/>
            <person name="Brown C.T."/>
            <person name="Hug L.A."/>
            <person name="Sharon I."/>
            <person name="Castelle C.J."/>
            <person name="Probst A.J."/>
            <person name="Thomas B.C."/>
            <person name="Singh A."/>
            <person name="Wilkins M.J."/>
            <person name="Karaoz U."/>
            <person name="Brodie E.L."/>
            <person name="Williams K.H."/>
            <person name="Hubbard S.S."/>
            <person name="Banfield J.F."/>
        </authorList>
    </citation>
    <scope>NUCLEOTIDE SEQUENCE [LARGE SCALE GENOMIC DNA]</scope>
</reference>
<accession>A0A1G2K4M0</accession>
<keyword evidence="1" id="KW-0472">Membrane</keyword>
<keyword evidence="1" id="KW-1133">Transmembrane helix</keyword>
<proteinExistence type="predicted"/>
<evidence type="ECO:0000313" key="3">
    <source>
        <dbReference type="Proteomes" id="UP000177152"/>
    </source>
</evidence>
<name>A0A1G2K4M0_9BACT</name>
<gene>
    <name evidence="2" type="ORF">A2633_01595</name>
</gene>